<feature type="region of interest" description="Disordered" evidence="1">
    <location>
        <begin position="1"/>
        <end position="71"/>
    </location>
</feature>
<name>A0A2S2PSZ4_SCHGA</name>
<dbReference type="EMBL" id="GGMR01019878">
    <property type="protein sequence ID" value="MBY32497.1"/>
    <property type="molecule type" value="Transcribed_RNA"/>
</dbReference>
<proteinExistence type="predicted"/>
<feature type="compositionally biased region" description="Polar residues" evidence="1">
    <location>
        <begin position="124"/>
        <end position="134"/>
    </location>
</feature>
<feature type="compositionally biased region" description="Polar residues" evidence="1">
    <location>
        <begin position="60"/>
        <end position="71"/>
    </location>
</feature>
<sequence length="134" mass="15768">MSITSSQNSDEEYINELYGNQKNKKRQIQNLKTNTKSKKPKVPMSYTSNQNTDDEDTNEHYGNQKNEKSQMQNLKKIKTIRKVNPTKQKFQAYLLLELEKEYDDISNEDCIRINKSDGDGKPSCLQQKLQWMKK</sequence>
<reference evidence="2" key="1">
    <citation type="submission" date="2018-04" db="EMBL/GenBank/DDBJ databases">
        <title>Transcriptome of Schizaphis graminum biotype I.</title>
        <authorList>
            <person name="Scully E.D."/>
            <person name="Geib S.M."/>
            <person name="Palmer N.A."/>
            <person name="Koch K."/>
            <person name="Bradshaw J."/>
            <person name="Heng-Moss T."/>
            <person name="Sarath G."/>
        </authorList>
    </citation>
    <scope>NUCLEOTIDE SEQUENCE</scope>
</reference>
<organism evidence="2">
    <name type="scientific">Schizaphis graminum</name>
    <name type="common">Green bug aphid</name>
    <dbReference type="NCBI Taxonomy" id="13262"/>
    <lineage>
        <taxon>Eukaryota</taxon>
        <taxon>Metazoa</taxon>
        <taxon>Ecdysozoa</taxon>
        <taxon>Arthropoda</taxon>
        <taxon>Hexapoda</taxon>
        <taxon>Insecta</taxon>
        <taxon>Pterygota</taxon>
        <taxon>Neoptera</taxon>
        <taxon>Paraneoptera</taxon>
        <taxon>Hemiptera</taxon>
        <taxon>Sternorrhyncha</taxon>
        <taxon>Aphidomorpha</taxon>
        <taxon>Aphidoidea</taxon>
        <taxon>Aphididae</taxon>
        <taxon>Aphidini</taxon>
        <taxon>Schizaphis</taxon>
    </lineage>
</organism>
<evidence type="ECO:0000256" key="1">
    <source>
        <dbReference type="SAM" id="MobiDB-lite"/>
    </source>
</evidence>
<protein>
    <submittedName>
        <fullName evidence="2">Uncharacterized protein</fullName>
    </submittedName>
</protein>
<gene>
    <name evidence="2" type="ORF">g.118027</name>
</gene>
<evidence type="ECO:0000313" key="2">
    <source>
        <dbReference type="EMBL" id="MBY32497.1"/>
    </source>
</evidence>
<accession>A0A2S2PSZ4</accession>
<dbReference type="AlphaFoldDB" id="A0A2S2PSZ4"/>
<feature type="region of interest" description="Disordered" evidence="1">
    <location>
        <begin position="114"/>
        <end position="134"/>
    </location>
</feature>